<gene>
    <name evidence="2" type="ORF">NSCI0253_LOCUS38560</name>
</gene>
<organism evidence="2">
    <name type="scientific">Noctiluca scintillans</name>
    <name type="common">Sea sparkle</name>
    <name type="synonym">Red tide dinoflagellate</name>
    <dbReference type="NCBI Taxonomy" id="2966"/>
    <lineage>
        <taxon>Eukaryota</taxon>
        <taxon>Sar</taxon>
        <taxon>Alveolata</taxon>
        <taxon>Dinophyceae</taxon>
        <taxon>Noctilucales</taxon>
        <taxon>Noctilucaceae</taxon>
        <taxon>Noctiluca</taxon>
    </lineage>
</organism>
<dbReference type="PANTHER" id="PTHR12461">
    <property type="entry name" value="HYPOXIA-INDUCIBLE FACTOR 1 ALPHA INHIBITOR-RELATED"/>
    <property type="match status" value="1"/>
</dbReference>
<dbReference type="PROSITE" id="PS51184">
    <property type="entry name" value="JMJC"/>
    <property type="match status" value="1"/>
</dbReference>
<dbReference type="Pfam" id="PF13621">
    <property type="entry name" value="Cupin_8"/>
    <property type="match status" value="1"/>
</dbReference>
<evidence type="ECO:0000259" key="1">
    <source>
        <dbReference type="PROSITE" id="PS51184"/>
    </source>
</evidence>
<evidence type="ECO:0000313" key="2">
    <source>
        <dbReference type="EMBL" id="CAD8864205.1"/>
    </source>
</evidence>
<dbReference type="PANTHER" id="PTHR12461:SF105">
    <property type="entry name" value="HYPOXIA-INDUCIBLE FACTOR 1-ALPHA INHIBITOR"/>
    <property type="match status" value="1"/>
</dbReference>
<proteinExistence type="predicted"/>
<sequence length="385" mass="44225">MDTSREEPPNEGAGAGCELAPTTWPSNYSAIKRVQFETLEKSVCLLQEFAKEGYPIIIEGSKLLDVEKWSDIGHLQGLLQQRTVLVKKSPNNRFRYFDLKKNIGGNEFKQPLVEEQMELGEFLRHAQGILDQGLESRMYLQETLSGHAEMADEFVTWNWEFLIRASTSCQWGLPDSNELFIGMPGVETPLHFDERENLFFQVRGRKEVVIFPFVDYTCMYPFPTTHACDRQSMVGDPRTPDLIAFPRFQHVVGHHAELQPGDLLYLPYGWWHWLRSLDHLTTSMSFWSTTPPSDLSKGVPDEFTDHMLTRVLRNLESIIAQKEPKRHNESMLAIRDAISQGDSSNECLNGVRVLLAAVKIPSEKQDQFLLNMIDGRFGIDWNRYV</sequence>
<dbReference type="AlphaFoldDB" id="A0A7S1FG84"/>
<feature type="domain" description="JmjC" evidence="1">
    <location>
        <begin position="151"/>
        <end position="303"/>
    </location>
</feature>
<dbReference type="SUPFAM" id="SSF51197">
    <property type="entry name" value="Clavaminate synthase-like"/>
    <property type="match status" value="1"/>
</dbReference>
<accession>A0A7S1FG84</accession>
<dbReference type="Gene3D" id="2.60.120.10">
    <property type="entry name" value="Jelly Rolls"/>
    <property type="match status" value="1"/>
</dbReference>
<dbReference type="InterPro" id="IPR014710">
    <property type="entry name" value="RmlC-like_jellyroll"/>
</dbReference>
<dbReference type="SMART" id="SM00558">
    <property type="entry name" value="JmjC"/>
    <property type="match status" value="1"/>
</dbReference>
<reference evidence="2" key="1">
    <citation type="submission" date="2021-01" db="EMBL/GenBank/DDBJ databases">
        <authorList>
            <person name="Corre E."/>
            <person name="Pelletier E."/>
            <person name="Niang G."/>
            <person name="Scheremetjew M."/>
            <person name="Finn R."/>
            <person name="Kale V."/>
            <person name="Holt S."/>
            <person name="Cochrane G."/>
            <person name="Meng A."/>
            <person name="Brown T."/>
            <person name="Cohen L."/>
        </authorList>
    </citation>
    <scope>NUCLEOTIDE SEQUENCE</scope>
</reference>
<name>A0A7S1FG84_NOCSC</name>
<protein>
    <recommendedName>
        <fullName evidence="1">JmjC domain-containing protein</fullName>
    </recommendedName>
</protein>
<dbReference type="EMBL" id="HBFQ01054235">
    <property type="protein sequence ID" value="CAD8864205.1"/>
    <property type="molecule type" value="Transcribed_RNA"/>
</dbReference>
<dbReference type="InterPro" id="IPR003347">
    <property type="entry name" value="JmjC_dom"/>
</dbReference>
<dbReference type="InterPro" id="IPR041667">
    <property type="entry name" value="Cupin_8"/>
</dbReference>